<dbReference type="SUPFAM" id="SSF57850">
    <property type="entry name" value="RING/U-box"/>
    <property type="match status" value="1"/>
</dbReference>
<proteinExistence type="predicted"/>
<gene>
    <name evidence="4" type="ORF">Glove_481g110</name>
</gene>
<comment type="caution">
    <text evidence="4">The sequence shown here is derived from an EMBL/GenBank/DDBJ whole genome shotgun (WGS) entry which is preliminary data.</text>
</comment>
<sequence length="334" mass="38135">MYQMCLEEHFLNEESRCPNVECGKDIETTLLPSETELQEDLMQISPQMTEASRGKYISLTRDERIKDLPLFESNADIGLIQALQNKDASSLAKNAIEPTSEICSKCSEAISPELSKPVVLLTCKHVIHFECIGNKRNLCPKCPSADDLEKEGYYISSGISINEAPKKKRKKPEDNTHENKPKKISKPQAMIRELSVVPISDEASITIPPEDSNVEGISNKFHRLYCKVDIIEKKGDRTNREVIHYYFRFGKALSEHLTVLLKSKPPQTAYTDLNSEVKKHLPKNLNNAMIRKRTDTARKIYDVFSKLGENKIQRVKSFRSEVKYIMENFPSNKQ</sequence>
<evidence type="ECO:0000256" key="1">
    <source>
        <dbReference type="PROSITE-ProRule" id="PRU00175"/>
    </source>
</evidence>
<dbReference type="PROSITE" id="PS50089">
    <property type="entry name" value="ZF_RING_2"/>
    <property type="match status" value="1"/>
</dbReference>
<feature type="domain" description="RING-type" evidence="3">
    <location>
        <begin position="103"/>
        <end position="142"/>
    </location>
</feature>
<dbReference type="GO" id="GO:0008270">
    <property type="term" value="F:zinc ion binding"/>
    <property type="evidence" value="ECO:0007669"/>
    <property type="project" value="UniProtKB-KW"/>
</dbReference>
<keyword evidence="1" id="KW-0479">Metal-binding</keyword>
<dbReference type="OrthoDB" id="2424060at2759"/>
<feature type="region of interest" description="Disordered" evidence="2">
    <location>
        <begin position="164"/>
        <end position="185"/>
    </location>
</feature>
<evidence type="ECO:0000313" key="5">
    <source>
        <dbReference type="Proteomes" id="UP000266861"/>
    </source>
</evidence>
<dbReference type="AlphaFoldDB" id="A0A397GP01"/>
<organism evidence="4 5">
    <name type="scientific">Diversispora epigaea</name>
    <dbReference type="NCBI Taxonomy" id="1348612"/>
    <lineage>
        <taxon>Eukaryota</taxon>
        <taxon>Fungi</taxon>
        <taxon>Fungi incertae sedis</taxon>
        <taxon>Mucoromycota</taxon>
        <taxon>Glomeromycotina</taxon>
        <taxon>Glomeromycetes</taxon>
        <taxon>Diversisporales</taxon>
        <taxon>Diversisporaceae</taxon>
        <taxon>Diversispora</taxon>
    </lineage>
</organism>
<protein>
    <recommendedName>
        <fullName evidence="3">RING-type domain-containing protein</fullName>
    </recommendedName>
</protein>
<dbReference type="Proteomes" id="UP000266861">
    <property type="component" value="Unassembled WGS sequence"/>
</dbReference>
<evidence type="ECO:0000313" key="4">
    <source>
        <dbReference type="EMBL" id="RHZ51236.1"/>
    </source>
</evidence>
<feature type="compositionally biased region" description="Basic and acidic residues" evidence="2">
    <location>
        <begin position="171"/>
        <end position="181"/>
    </location>
</feature>
<reference evidence="4 5" key="1">
    <citation type="submission" date="2018-08" db="EMBL/GenBank/DDBJ databases">
        <title>Genome and evolution of the arbuscular mycorrhizal fungus Diversispora epigaea (formerly Glomus versiforme) and its bacterial endosymbionts.</title>
        <authorList>
            <person name="Sun X."/>
            <person name="Fei Z."/>
            <person name="Harrison M."/>
        </authorList>
    </citation>
    <scope>NUCLEOTIDE SEQUENCE [LARGE SCALE GENOMIC DNA]</scope>
    <source>
        <strain evidence="4 5">IT104</strain>
    </source>
</reference>
<accession>A0A397GP01</accession>
<dbReference type="SMART" id="SM00184">
    <property type="entry name" value="RING"/>
    <property type="match status" value="1"/>
</dbReference>
<dbReference type="EMBL" id="PQFF01000420">
    <property type="protein sequence ID" value="RHZ51236.1"/>
    <property type="molecule type" value="Genomic_DNA"/>
</dbReference>
<dbReference type="InterPro" id="IPR001841">
    <property type="entry name" value="Znf_RING"/>
</dbReference>
<name>A0A397GP01_9GLOM</name>
<keyword evidence="1" id="KW-0863">Zinc-finger</keyword>
<evidence type="ECO:0000256" key="2">
    <source>
        <dbReference type="SAM" id="MobiDB-lite"/>
    </source>
</evidence>
<evidence type="ECO:0000259" key="3">
    <source>
        <dbReference type="PROSITE" id="PS50089"/>
    </source>
</evidence>
<keyword evidence="5" id="KW-1185">Reference proteome</keyword>
<keyword evidence="1" id="KW-0862">Zinc</keyword>